<dbReference type="GO" id="GO:0000466">
    <property type="term" value="P:maturation of 5.8S rRNA from tricistronic rRNA transcript (SSU-rRNA, 5.8S rRNA, LSU-rRNA)"/>
    <property type="evidence" value="ECO:0007669"/>
    <property type="project" value="EnsemblFungi"/>
</dbReference>
<dbReference type="GO" id="GO:0000463">
    <property type="term" value="P:maturation of LSU-rRNA from tricistronic rRNA transcript (SSU-rRNA, 5.8S rRNA, LSU-rRNA)"/>
    <property type="evidence" value="ECO:0007669"/>
    <property type="project" value="EnsemblFungi"/>
</dbReference>
<feature type="region of interest" description="Disordered" evidence="3">
    <location>
        <begin position="1"/>
        <end position="102"/>
    </location>
</feature>
<organism evidence="4 5">
    <name type="scientific">Meyerozyma guilliermondii (strain ATCC 6260 / CBS 566 / DSM 6381 / JCM 1539 / NBRC 10279 / NRRL Y-324)</name>
    <name type="common">Yeast</name>
    <name type="synonym">Candida guilliermondii</name>
    <dbReference type="NCBI Taxonomy" id="294746"/>
    <lineage>
        <taxon>Eukaryota</taxon>
        <taxon>Fungi</taxon>
        <taxon>Dikarya</taxon>
        <taxon>Ascomycota</taxon>
        <taxon>Saccharomycotina</taxon>
        <taxon>Pichiomycetes</taxon>
        <taxon>Debaryomycetaceae</taxon>
        <taxon>Meyerozyma</taxon>
    </lineage>
</organism>
<dbReference type="eggNOG" id="KOG2974">
    <property type="taxonomic scope" value="Eukaryota"/>
</dbReference>
<evidence type="ECO:0000313" key="4">
    <source>
        <dbReference type="EMBL" id="EDK38430.1"/>
    </source>
</evidence>
<dbReference type="PANTHER" id="PTHR13245">
    <property type="entry name" value="RRP15-LIKE PROTEIN"/>
    <property type="match status" value="1"/>
</dbReference>
<dbReference type="VEuPathDB" id="FungiDB:PGUG_02527"/>
<keyword evidence="5" id="KW-1185">Reference proteome</keyword>
<gene>
    <name evidence="4" type="ORF">PGUG_02527</name>
</gene>
<protein>
    <recommendedName>
        <fullName evidence="6">Rrp15p-domain-containing protein</fullName>
    </recommendedName>
</protein>
<feature type="compositionally biased region" description="Acidic residues" evidence="3">
    <location>
        <begin position="61"/>
        <end position="87"/>
    </location>
</feature>
<dbReference type="RefSeq" id="XP_001484799.1">
    <property type="nucleotide sequence ID" value="XM_001484749.1"/>
</dbReference>
<evidence type="ECO:0000256" key="1">
    <source>
        <dbReference type="ARBA" id="ARBA00007462"/>
    </source>
</evidence>
<accession>A5DGX6</accession>
<dbReference type="OrthoDB" id="20949at2759"/>
<comment type="similarity">
    <text evidence="1">Belongs to the RRP15 family.</text>
</comment>
<dbReference type="KEGG" id="pgu:PGUG_02527"/>
<dbReference type="GO" id="GO:0030687">
    <property type="term" value="C:preribosome, large subunit precursor"/>
    <property type="evidence" value="ECO:0007669"/>
    <property type="project" value="EnsemblFungi"/>
</dbReference>
<dbReference type="Pfam" id="PF07890">
    <property type="entry name" value="Rrp15p"/>
    <property type="match status" value="1"/>
</dbReference>
<dbReference type="InterPro" id="IPR012459">
    <property type="entry name" value="Rrp15"/>
</dbReference>
<evidence type="ECO:0000313" key="5">
    <source>
        <dbReference type="Proteomes" id="UP000001997"/>
    </source>
</evidence>
<dbReference type="AlphaFoldDB" id="A5DGX6"/>
<evidence type="ECO:0000256" key="2">
    <source>
        <dbReference type="SAM" id="Coils"/>
    </source>
</evidence>
<dbReference type="FunCoup" id="A5DGX6">
    <property type="interactions" value="359"/>
</dbReference>
<dbReference type="Proteomes" id="UP000001997">
    <property type="component" value="Unassembled WGS sequence"/>
</dbReference>
<dbReference type="OMA" id="FVKQRFY"/>
<proteinExistence type="inferred from homology"/>
<dbReference type="EMBL" id="CH408157">
    <property type="protein sequence ID" value="EDK38430.1"/>
    <property type="molecule type" value="Genomic_DNA"/>
</dbReference>
<dbReference type="HOGENOM" id="CLU_058264_0_1_1"/>
<feature type="coiled-coil region" evidence="2">
    <location>
        <begin position="129"/>
        <end position="156"/>
    </location>
</feature>
<dbReference type="STRING" id="294746.A5DGX6"/>
<name>A5DGX6_PICGU</name>
<dbReference type="PANTHER" id="PTHR13245:SF14">
    <property type="entry name" value="RRP15-LIKE PROTEIN"/>
    <property type="match status" value="1"/>
</dbReference>
<dbReference type="InParanoid" id="A5DGX6"/>
<dbReference type="GeneID" id="5127081"/>
<evidence type="ECO:0000256" key="3">
    <source>
        <dbReference type="SAM" id="MobiDB-lite"/>
    </source>
</evidence>
<evidence type="ECO:0008006" key="6">
    <source>
        <dbReference type="Google" id="ProtNLM"/>
    </source>
</evidence>
<sequence>MAKKTGVKGSIRLPVKAQKPKKDNKKAEKEPEVAQDSPSDDLDDEDDVDEDDSEASGSESEASESESESDAESEAESEAESGSESDSDAMPKKKRKTGDGSQEFANAFNAIIGSKLKAHRRNDPIMARSKNVQKQLDSAKLEAKAKKQLLAEKKALHDSHRVKNLLPSANEPEKVRSMIEDEKKLKKVAQRGVVRLFNAVLSTQIKTTQEVSGEKVGLVRKEELLNEVSKEQFLDLVQAAGHT</sequence>
<keyword evidence="2" id="KW-0175">Coiled coil</keyword>
<feature type="compositionally biased region" description="Acidic residues" evidence="3">
    <location>
        <begin position="38"/>
        <end position="54"/>
    </location>
</feature>
<reference evidence="4 5" key="1">
    <citation type="journal article" date="2009" name="Nature">
        <title>Evolution of pathogenicity and sexual reproduction in eight Candida genomes.</title>
        <authorList>
            <person name="Butler G."/>
            <person name="Rasmussen M.D."/>
            <person name="Lin M.F."/>
            <person name="Santos M.A."/>
            <person name="Sakthikumar S."/>
            <person name="Munro C.A."/>
            <person name="Rheinbay E."/>
            <person name="Grabherr M."/>
            <person name="Forche A."/>
            <person name="Reedy J.L."/>
            <person name="Agrafioti I."/>
            <person name="Arnaud M.B."/>
            <person name="Bates S."/>
            <person name="Brown A.J."/>
            <person name="Brunke S."/>
            <person name="Costanzo M.C."/>
            <person name="Fitzpatrick D.A."/>
            <person name="de Groot P.W."/>
            <person name="Harris D."/>
            <person name="Hoyer L.L."/>
            <person name="Hube B."/>
            <person name="Klis F.M."/>
            <person name="Kodira C."/>
            <person name="Lennard N."/>
            <person name="Logue M.E."/>
            <person name="Martin R."/>
            <person name="Neiman A.M."/>
            <person name="Nikolaou E."/>
            <person name="Quail M.A."/>
            <person name="Quinn J."/>
            <person name="Santos M.C."/>
            <person name="Schmitzberger F.F."/>
            <person name="Sherlock G."/>
            <person name="Shah P."/>
            <person name="Silverstein K.A."/>
            <person name="Skrzypek M.S."/>
            <person name="Soll D."/>
            <person name="Staggs R."/>
            <person name="Stansfield I."/>
            <person name="Stumpf M.P."/>
            <person name="Sudbery P.E."/>
            <person name="Srikantha T."/>
            <person name="Zeng Q."/>
            <person name="Berman J."/>
            <person name="Berriman M."/>
            <person name="Heitman J."/>
            <person name="Gow N.A."/>
            <person name="Lorenz M.C."/>
            <person name="Birren B.W."/>
            <person name="Kellis M."/>
            <person name="Cuomo C.A."/>
        </authorList>
    </citation>
    <scope>NUCLEOTIDE SEQUENCE [LARGE SCALE GENOMIC DNA]</scope>
    <source>
        <strain evidence="5">ATCC 6260 / CBS 566 / DSM 6381 / JCM 1539 / NBRC 10279 / NRRL Y-324</strain>
    </source>
</reference>